<dbReference type="KEGG" id="cmax:111477596"/>
<reference evidence="7" key="1">
    <citation type="submission" date="2025-08" db="UniProtKB">
        <authorList>
            <consortium name="RefSeq"/>
        </authorList>
    </citation>
    <scope>IDENTIFICATION</scope>
    <source>
        <tissue evidence="7">Young leaves</tissue>
    </source>
</reference>
<evidence type="ECO:0000256" key="3">
    <source>
        <dbReference type="ARBA" id="ARBA00023163"/>
    </source>
</evidence>
<dbReference type="SUPFAM" id="SSF47459">
    <property type="entry name" value="HLH, helix-loop-helix DNA-binding domain"/>
    <property type="match status" value="1"/>
</dbReference>
<comment type="subcellular location">
    <subcellularLocation>
        <location evidence="1">Nucleus</location>
    </subcellularLocation>
</comment>
<dbReference type="GO" id="GO:0046983">
    <property type="term" value="F:protein dimerization activity"/>
    <property type="evidence" value="ECO:0007669"/>
    <property type="project" value="InterPro"/>
</dbReference>
<evidence type="ECO:0000256" key="1">
    <source>
        <dbReference type="ARBA" id="ARBA00004123"/>
    </source>
</evidence>
<evidence type="ECO:0000259" key="5">
    <source>
        <dbReference type="PROSITE" id="PS50888"/>
    </source>
</evidence>
<dbReference type="GO" id="GO:0005634">
    <property type="term" value="C:nucleus"/>
    <property type="evidence" value="ECO:0007669"/>
    <property type="project" value="UniProtKB-SubCell"/>
</dbReference>
<dbReference type="SMART" id="SM00353">
    <property type="entry name" value="HLH"/>
    <property type="match status" value="1"/>
</dbReference>
<dbReference type="OrthoDB" id="690068at2759"/>
<dbReference type="Gene3D" id="4.10.280.10">
    <property type="entry name" value="Helix-loop-helix DNA-binding domain"/>
    <property type="match status" value="1"/>
</dbReference>
<dbReference type="PANTHER" id="PTHR45959">
    <property type="entry name" value="BHLH TRANSCRIPTION FACTOR"/>
    <property type="match status" value="1"/>
</dbReference>
<dbReference type="InterPro" id="IPR052610">
    <property type="entry name" value="bHLH_transcription_regulator"/>
</dbReference>
<dbReference type="PROSITE" id="PS50888">
    <property type="entry name" value="BHLH"/>
    <property type="match status" value="1"/>
</dbReference>
<dbReference type="Proteomes" id="UP000504608">
    <property type="component" value="Unplaced"/>
</dbReference>
<evidence type="ECO:0000313" key="6">
    <source>
        <dbReference type="Proteomes" id="UP000504608"/>
    </source>
</evidence>
<protein>
    <submittedName>
        <fullName evidence="7">Transcription factor bHLH25-like</fullName>
    </submittedName>
</protein>
<keyword evidence="2" id="KW-0805">Transcription regulation</keyword>
<proteinExistence type="predicted"/>
<dbReference type="GeneID" id="111477596"/>
<keyword evidence="4" id="KW-0539">Nucleus</keyword>
<dbReference type="PANTHER" id="PTHR45959:SF73">
    <property type="entry name" value="TRANSCRIPTION FACTOR BHLH25"/>
    <property type="match status" value="1"/>
</dbReference>
<gene>
    <name evidence="7" type="primary">LOC111477596</name>
</gene>
<dbReference type="AlphaFoldDB" id="A0A6J1IJA5"/>
<name>A0A6J1IJA5_CUCMA</name>
<dbReference type="Pfam" id="PF00010">
    <property type="entry name" value="HLH"/>
    <property type="match status" value="1"/>
</dbReference>
<sequence length="276" mass="30984">MEISSPKWLSELEMMDCAYQYEITNYPHDYTLDELNFPTNFPATEKLITSVQLDSISSSQFISFGDSPEIEKLDCAMGKVERGKDLSFIIPQSLGVNQNRYVIGYEEGHDIKKRATIGRNSGNGQQHVIAERRRREKLSQSFAALSALIPGLNKTDKASVLGGAIKYVKELQERVKWAEEEAGDEEGRVIKSVPKIETRVLERDVLVKIHCKKQKGCFSNILTQIQKLKLTIVNSCVLPFGHSRLDITIIAQMEVGFCMTATDLGNKLTQALVDLI</sequence>
<accession>A0A6J1IJA5</accession>
<dbReference type="RefSeq" id="XP_022977221.1">
    <property type="nucleotide sequence ID" value="XM_023121453.1"/>
</dbReference>
<keyword evidence="3" id="KW-0804">Transcription</keyword>
<keyword evidence="6" id="KW-1185">Reference proteome</keyword>
<dbReference type="InterPro" id="IPR036638">
    <property type="entry name" value="HLH_DNA-bd_sf"/>
</dbReference>
<dbReference type="InterPro" id="IPR011598">
    <property type="entry name" value="bHLH_dom"/>
</dbReference>
<evidence type="ECO:0000256" key="4">
    <source>
        <dbReference type="ARBA" id="ARBA00023242"/>
    </source>
</evidence>
<evidence type="ECO:0000256" key="2">
    <source>
        <dbReference type="ARBA" id="ARBA00023015"/>
    </source>
</evidence>
<organism evidence="6 7">
    <name type="scientific">Cucurbita maxima</name>
    <name type="common">Pumpkin</name>
    <name type="synonym">Winter squash</name>
    <dbReference type="NCBI Taxonomy" id="3661"/>
    <lineage>
        <taxon>Eukaryota</taxon>
        <taxon>Viridiplantae</taxon>
        <taxon>Streptophyta</taxon>
        <taxon>Embryophyta</taxon>
        <taxon>Tracheophyta</taxon>
        <taxon>Spermatophyta</taxon>
        <taxon>Magnoliopsida</taxon>
        <taxon>eudicotyledons</taxon>
        <taxon>Gunneridae</taxon>
        <taxon>Pentapetalae</taxon>
        <taxon>rosids</taxon>
        <taxon>fabids</taxon>
        <taxon>Cucurbitales</taxon>
        <taxon>Cucurbitaceae</taxon>
        <taxon>Cucurbiteae</taxon>
        <taxon>Cucurbita</taxon>
    </lineage>
</organism>
<evidence type="ECO:0000313" key="7">
    <source>
        <dbReference type="RefSeq" id="XP_022977221.1"/>
    </source>
</evidence>
<feature type="domain" description="BHLH" evidence="5">
    <location>
        <begin position="122"/>
        <end position="171"/>
    </location>
</feature>